<proteinExistence type="predicted"/>
<protein>
    <submittedName>
        <fullName evidence="2">SseB protein N-terminal domain-containing protein</fullName>
    </submittedName>
</protein>
<dbReference type="AlphaFoldDB" id="A0A1I1IMM9"/>
<dbReference type="Pfam" id="PF07179">
    <property type="entry name" value="SseB"/>
    <property type="match status" value="1"/>
</dbReference>
<feature type="domain" description="SseB protein N-terminal" evidence="1">
    <location>
        <begin position="8"/>
        <end position="109"/>
    </location>
</feature>
<organism evidence="2 3">
    <name type="scientific">Klenkia taihuensis</name>
    <dbReference type="NCBI Taxonomy" id="1225127"/>
    <lineage>
        <taxon>Bacteria</taxon>
        <taxon>Bacillati</taxon>
        <taxon>Actinomycetota</taxon>
        <taxon>Actinomycetes</taxon>
        <taxon>Geodermatophilales</taxon>
        <taxon>Geodermatophilaceae</taxon>
        <taxon>Klenkia</taxon>
    </lineage>
</organism>
<dbReference type="EMBL" id="FOMD01000001">
    <property type="protein sequence ID" value="SFC37487.1"/>
    <property type="molecule type" value="Genomic_DNA"/>
</dbReference>
<dbReference type="OrthoDB" id="3295680at2"/>
<reference evidence="3" key="1">
    <citation type="submission" date="2016-10" db="EMBL/GenBank/DDBJ databases">
        <authorList>
            <person name="Varghese N."/>
            <person name="Submissions S."/>
        </authorList>
    </citation>
    <scope>NUCLEOTIDE SEQUENCE [LARGE SCALE GENOMIC DNA]</scope>
    <source>
        <strain evidence="3">DSM 45962</strain>
    </source>
</reference>
<evidence type="ECO:0000313" key="2">
    <source>
        <dbReference type="EMBL" id="SFC37487.1"/>
    </source>
</evidence>
<gene>
    <name evidence="2" type="ORF">SAMN05661030_0812</name>
</gene>
<dbReference type="STRING" id="1225127.SAMN05661030_0812"/>
<evidence type="ECO:0000259" key="1">
    <source>
        <dbReference type="Pfam" id="PF07179"/>
    </source>
</evidence>
<accession>A0A1I1IMM9</accession>
<keyword evidence="3" id="KW-1185">Reference proteome</keyword>
<dbReference type="RefSeq" id="WP_091554887.1">
    <property type="nucleotide sequence ID" value="NZ_BNAC01000009.1"/>
</dbReference>
<sequence length="292" mass="31374">MDDGLLADALARDDVVAALQLLRPAQLVVPLAERAPGGAHRWGTLEAADRRWLVAFTSWPAMERATGRSGVPGRVVSLPELAAGWPDPTWGLAVDPGLAGHLTLEAGTVARLAAPSLAEQVAAEPDLVHPLVQALLPVAEVDPRLDRGDGRYSGYVHQLHDVLHIATPTGLVRALGRSGDGPELVGDRGSVFLLRWPAVGPELYRPAYGGRTEEGRDAVAGWVVEDAPFVGLGFSPQVDALVREHRVHGVELPHDAQLFELGEDGREHRWGTWDGDRGTWLLTPPRYAEVPA</sequence>
<evidence type="ECO:0000313" key="3">
    <source>
        <dbReference type="Proteomes" id="UP000199022"/>
    </source>
</evidence>
<dbReference type="Proteomes" id="UP000199022">
    <property type="component" value="Unassembled WGS sequence"/>
</dbReference>
<name>A0A1I1IMM9_9ACTN</name>
<dbReference type="InterPro" id="IPR009839">
    <property type="entry name" value="SseB_N"/>
</dbReference>